<dbReference type="Gene3D" id="3.20.20.150">
    <property type="entry name" value="Divalent-metal-dependent TIM barrel enzymes"/>
    <property type="match status" value="1"/>
</dbReference>
<reference evidence="2" key="1">
    <citation type="journal article" date="2015" name="PeerJ">
        <title>First genomic representation of candidate bacterial phylum KSB3 points to enhanced environmental sensing as a trigger of wastewater bulking.</title>
        <authorList>
            <person name="Sekiguchi Y."/>
            <person name="Ohashi A."/>
            <person name="Parks D.H."/>
            <person name="Yamauchi T."/>
            <person name="Tyson G.W."/>
            <person name="Hugenholtz P."/>
        </authorList>
    </citation>
    <scope>NUCLEOTIDE SEQUENCE [LARGE SCALE GENOMIC DNA]</scope>
</reference>
<dbReference type="STRING" id="1499967.U27_03874"/>
<name>A0A081BX55_VECG1</name>
<feature type="domain" description="Xylose isomerase-like TIM barrel" evidence="1">
    <location>
        <begin position="24"/>
        <end position="247"/>
    </location>
</feature>
<protein>
    <submittedName>
        <fullName evidence="2">Xylose isomerase domain protein TIM barrel</fullName>
    </submittedName>
</protein>
<dbReference type="InterPro" id="IPR036237">
    <property type="entry name" value="Xyl_isomerase-like_sf"/>
</dbReference>
<keyword evidence="3" id="KW-1185">Reference proteome</keyword>
<evidence type="ECO:0000313" key="2">
    <source>
        <dbReference type="EMBL" id="GAK56910.1"/>
    </source>
</evidence>
<dbReference type="AlphaFoldDB" id="A0A081BX55"/>
<dbReference type="PANTHER" id="PTHR12110">
    <property type="entry name" value="HYDROXYPYRUVATE ISOMERASE"/>
    <property type="match status" value="1"/>
</dbReference>
<dbReference type="PANTHER" id="PTHR12110:SF53">
    <property type="entry name" value="BLR5974 PROTEIN"/>
    <property type="match status" value="1"/>
</dbReference>
<dbReference type="InterPro" id="IPR050312">
    <property type="entry name" value="IolE/XylAMocC-like"/>
</dbReference>
<dbReference type="Proteomes" id="UP000030661">
    <property type="component" value="Unassembled WGS sequence"/>
</dbReference>
<keyword evidence="2" id="KW-0413">Isomerase</keyword>
<dbReference type="eggNOG" id="COG1082">
    <property type="taxonomic scope" value="Bacteria"/>
</dbReference>
<evidence type="ECO:0000259" key="1">
    <source>
        <dbReference type="Pfam" id="PF01261"/>
    </source>
</evidence>
<dbReference type="GO" id="GO:0016853">
    <property type="term" value="F:isomerase activity"/>
    <property type="evidence" value="ECO:0007669"/>
    <property type="project" value="UniProtKB-KW"/>
</dbReference>
<organism evidence="2">
    <name type="scientific">Vecturithrix granuli</name>
    <dbReference type="NCBI Taxonomy" id="1499967"/>
    <lineage>
        <taxon>Bacteria</taxon>
        <taxon>Candidatus Moduliflexota</taxon>
        <taxon>Candidatus Vecturitrichia</taxon>
        <taxon>Candidatus Vecturitrichales</taxon>
        <taxon>Candidatus Vecturitrichaceae</taxon>
        <taxon>Candidatus Vecturithrix</taxon>
    </lineage>
</organism>
<evidence type="ECO:0000313" key="3">
    <source>
        <dbReference type="Proteomes" id="UP000030661"/>
    </source>
</evidence>
<dbReference type="SUPFAM" id="SSF51658">
    <property type="entry name" value="Xylose isomerase-like"/>
    <property type="match status" value="1"/>
</dbReference>
<dbReference type="EMBL" id="DF820465">
    <property type="protein sequence ID" value="GAK56910.1"/>
    <property type="molecule type" value="Genomic_DNA"/>
</dbReference>
<sequence>MGLLLSGFADEAAKDLRTQIAVHKQFGIHSLEIRNIDGVNIGQMTDAQFEEAYRILQEENMHVCGFGSGIANWATPITTDFQKDLDEFHRLVPRMRRLGTKIIRIMSYPNDGYDEWEWKKHVIHRLETLAAIAEQEGVILGHENCDGWGAQSPENLRTLLEEVNSPALQAIFDSGNPIAHGGTTEDVWAFYQAAKPWICHFHIKDGYRNEKNEIIHCYPGEGWADLKAIMSDLLESGYQGYFSMEPHIAVQVHLSSEYPEKVDVLGIYEEYCRRTIALTQDLNYK</sequence>
<gene>
    <name evidence="2" type="ORF">U27_03874</name>
</gene>
<proteinExistence type="predicted"/>
<dbReference type="InterPro" id="IPR013022">
    <property type="entry name" value="Xyl_isomerase-like_TIM-brl"/>
</dbReference>
<dbReference type="HOGENOM" id="CLU_050006_2_0_0"/>
<accession>A0A081BX55</accession>
<dbReference type="Pfam" id="PF01261">
    <property type="entry name" value="AP_endonuc_2"/>
    <property type="match status" value="1"/>
</dbReference>